<evidence type="ECO:0000256" key="7">
    <source>
        <dbReference type="SAM" id="MobiDB-lite"/>
    </source>
</evidence>
<dbReference type="InterPro" id="IPR013768">
    <property type="entry name" value="ICAM_N"/>
</dbReference>
<evidence type="ECO:0000256" key="8">
    <source>
        <dbReference type="SAM" id="Phobius"/>
    </source>
</evidence>
<evidence type="ECO:0000256" key="5">
    <source>
        <dbReference type="ARBA" id="ARBA00022989"/>
    </source>
</evidence>
<dbReference type="InterPro" id="IPR003597">
    <property type="entry name" value="Ig_C1-set"/>
</dbReference>
<accession>A0A3M0JJ26</accession>
<keyword evidence="6 8" id="KW-0472">Membrane</keyword>
<feature type="transmembrane region" description="Helical" evidence="8">
    <location>
        <begin position="37"/>
        <end position="59"/>
    </location>
</feature>
<keyword evidence="11" id="KW-1185">Reference proteome</keyword>
<dbReference type="InterPro" id="IPR003598">
    <property type="entry name" value="Ig_sub2"/>
</dbReference>
<feature type="transmembrane region" description="Helical" evidence="8">
    <location>
        <begin position="104"/>
        <end position="119"/>
    </location>
</feature>
<dbReference type="Pfam" id="PF07690">
    <property type="entry name" value="MFS_1"/>
    <property type="match status" value="1"/>
</dbReference>
<feature type="compositionally biased region" description="Low complexity" evidence="7">
    <location>
        <begin position="704"/>
        <end position="728"/>
    </location>
</feature>
<evidence type="ECO:0000259" key="9">
    <source>
        <dbReference type="PROSITE" id="PS50835"/>
    </source>
</evidence>
<dbReference type="InterPro" id="IPR001958">
    <property type="entry name" value="Tet-R_TetA/multi-R_MdtG-like"/>
</dbReference>
<protein>
    <recommendedName>
        <fullName evidence="9">Ig-like domain-containing protein</fullName>
    </recommendedName>
</protein>
<dbReference type="AlphaFoldDB" id="A0A3M0JJ26"/>
<dbReference type="Gene3D" id="2.60.40.10">
    <property type="entry name" value="Immunoglobulins"/>
    <property type="match status" value="2"/>
</dbReference>
<dbReference type="Pfam" id="PF07654">
    <property type="entry name" value="C1-set"/>
    <property type="match status" value="1"/>
</dbReference>
<feature type="transmembrane region" description="Helical" evidence="8">
    <location>
        <begin position="71"/>
        <end position="92"/>
    </location>
</feature>
<dbReference type="SMART" id="SM00407">
    <property type="entry name" value="IGc1"/>
    <property type="match status" value="1"/>
</dbReference>
<evidence type="ECO:0000256" key="1">
    <source>
        <dbReference type="ARBA" id="ARBA00004141"/>
    </source>
</evidence>
<feature type="compositionally biased region" description="Polar residues" evidence="7">
    <location>
        <begin position="691"/>
        <end position="703"/>
    </location>
</feature>
<feature type="transmembrane region" description="Helical" evidence="8">
    <location>
        <begin position="125"/>
        <end position="147"/>
    </location>
</feature>
<dbReference type="Pfam" id="PF03921">
    <property type="entry name" value="ICAM_N"/>
    <property type="match status" value="1"/>
</dbReference>
<dbReference type="GO" id="GO:0016020">
    <property type="term" value="C:membrane"/>
    <property type="evidence" value="ECO:0007669"/>
    <property type="project" value="UniProtKB-SubCell"/>
</dbReference>
<evidence type="ECO:0000256" key="4">
    <source>
        <dbReference type="ARBA" id="ARBA00022692"/>
    </source>
</evidence>
<organism evidence="10 11">
    <name type="scientific">Hirundo rustica rustica</name>
    <dbReference type="NCBI Taxonomy" id="333673"/>
    <lineage>
        <taxon>Eukaryota</taxon>
        <taxon>Metazoa</taxon>
        <taxon>Chordata</taxon>
        <taxon>Craniata</taxon>
        <taxon>Vertebrata</taxon>
        <taxon>Euteleostomi</taxon>
        <taxon>Archelosauria</taxon>
        <taxon>Archosauria</taxon>
        <taxon>Dinosauria</taxon>
        <taxon>Saurischia</taxon>
        <taxon>Theropoda</taxon>
        <taxon>Coelurosauria</taxon>
        <taxon>Aves</taxon>
        <taxon>Neognathae</taxon>
        <taxon>Neoaves</taxon>
        <taxon>Telluraves</taxon>
        <taxon>Australaves</taxon>
        <taxon>Passeriformes</taxon>
        <taxon>Sylvioidea</taxon>
        <taxon>Hirundinidae</taxon>
        <taxon>Hirundo</taxon>
    </lineage>
</organism>
<dbReference type="InterPro" id="IPR005829">
    <property type="entry name" value="Sugar_transporter_CS"/>
</dbReference>
<comment type="subcellular location">
    <subcellularLocation>
        <location evidence="1">Membrane</location>
        <topology evidence="1">Multi-pass membrane protein</topology>
    </subcellularLocation>
</comment>
<dbReference type="OrthoDB" id="419616at2759"/>
<feature type="region of interest" description="Disordered" evidence="7">
    <location>
        <begin position="647"/>
        <end position="728"/>
    </location>
</feature>
<dbReference type="EMBL" id="QRBI01000142">
    <property type="protein sequence ID" value="RMC00923.1"/>
    <property type="molecule type" value="Genomic_DNA"/>
</dbReference>
<dbReference type="Proteomes" id="UP000269221">
    <property type="component" value="Unassembled WGS sequence"/>
</dbReference>
<keyword evidence="5 8" id="KW-1133">Transmembrane helix</keyword>
<sequence>MTGEKKKKKRLNRSVLLAKKIVIRDGAGRQGIGEPSVYHAVVVIFLEFFAWGLLTTPMLTVLHQTFPQHTFLMNGLIHGVKGLLSFLSAPLIGALSDVWGRKSFLLLTVFFTCAPIPLMKISPWWYFAVISMSGVFAVTFSVIFAYVADITQEHERSTAYGLVSATFAASLVTSPAIGAYLSQAYGDTLVVVLASGVALLDIGFILLAVPESLPEEMRPVSWGAPISWEQADPFASLRKVGQDSTVLLICITVFLSYLPEAGQYSSFFLYLRQTVVLGILMRSIGNKNTILLGLGFQILQLAWYGFGSQPWMMWAAGAVAAMSSITFPAISAMVSRNTDPDQQGVVQGMITGIRGLCNSLGPALYGFVFYLFHVELNEMAEVETLGKASKPNMANPTDESSIIPGPPFLFGACSVLLSLLVALFIPEHNLALRSGGHKKHRRPADRLVVTPREPVVSFGGSTELNCSLACPGGKVEWRGLDTALGTISSFSTHSILHVRHATVATEGMKICEGRCHGQHYQKTVPLKVYALPDTLRLEAAPHTLRPGHPANLNCSATHLYPIAGVTLTWYRGHQVVENTDFDFEETDEELYNIVSILSLKGTEVAEGVEFRCEVKLNVGQETFTLVASLVASAEAVMEQPVAVVTSTESPGTARPVATTALPPGSSVPTGDPTTAQEPNIGTTLDLAVVTNPPSTEPSVPQDLTSGSPTAPVATTTPPGSVTAGTGPSVGTVPPCSLQIWSLPPTGTRGRALRIECHARCAGNATVGWLRTPAALSQYREESAGSRTALHLDRAEPWHQGHYQCVLLGHRAQVVSLEVMVVDGE</sequence>
<dbReference type="PROSITE" id="PS00216">
    <property type="entry name" value="SUGAR_TRANSPORT_1"/>
    <property type="match status" value="1"/>
</dbReference>
<evidence type="ECO:0000313" key="10">
    <source>
        <dbReference type="EMBL" id="RMC00923.1"/>
    </source>
</evidence>
<proteinExistence type="inferred from homology"/>
<dbReference type="InterPro" id="IPR011701">
    <property type="entry name" value="MFS"/>
</dbReference>
<dbReference type="PRINTS" id="PR01035">
    <property type="entry name" value="TCRTETA"/>
</dbReference>
<feature type="transmembrane region" description="Helical" evidence="8">
    <location>
        <begin position="188"/>
        <end position="209"/>
    </location>
</feature>
<feature type="compositionally biased region" description="Polar residues" evidence="7">
    <location>
        <begin position="666"/>
        <end position="682"/>
    </location>
</feature>
<dbReference type="CDD" id="cd17387">
    <property type="entry name" value="MFS_MFSD14"/>
    <property type="match status" value="1"/>
</dbReference>
<dbReference type="SUPFAM" id="SSF48726">
    <property type="entry name" value="Immunoglobulin"/>
    <property type="match status" value="3"/>
</dbReference>
<feature type="transmembrane region" description="Helical" evidence="8">
    <location>
        <begin position="312"/>
        <end position="334"/>
    </location>
</feature>
<keyword evidence="3" id="KW-0813">Transport</keyword>
<evidence type="ECO:0000256" key="3">
    <source>
        <dbReference type="ARBA" id="ARBA00022448"/>
    </source>
</evidence>
<dbReference type="SMART" id="SM00408">
    <property type="entry name" value="IGc2"/>
    <property type="match status" value="2"/>
</dbReference>
<dbReference type="SUPFAM" id="SSF103473">
    <property type="entry name" value="MFS general substrate transporter"/>
    <property type="match status" value="1"/>
</dbReference>
<feature type="transmembrane region" description="Helical" evidence="8">
    <location>
        <begin position="355"/>
        <end position="372"/>
    </location>
</feature>
<reference evidence="10 11" key="1">
    <citation type="submission" date="2018-07" db="EMBL/GenBank/DDBJ databases">
        <title>A high quality draft genome assembly of the barn swallow (H. rustica rustica).</title>
        <authorList>
            <person name="Formenti G."/>
            <person name="Chiara M."/>
            <person name="Poveda L."/>
            <person name="Francoijs K.-J."/>
            <person name="Bonisoli-Alquati A."/>
            <person name="Canova L."/>
            <person name="Gianfranceschi L."/>
            <person name="Horner D.S."/>
            <person name="Saino N."/>
        </authorList>
    </citation>
    <scope>NUCLEOTIDE SEQUENCE [LARGE SCALE GENOMIC DNA]</scope>
    <source>
        <strain evidence="10">Chelidonia</strain>
        <tissue evidence="10">Blood</tissue>
    </source>
</reference>
<evidence type="ECO:0000256" key="2">
    <source>
        <dbReference type="ARBA" id="ARBA00008335"/>
    </source>
</evidence>
<feature type="domain" description="Ig-like" evidence="9">
    <location>
        <begin position="532"/>
        <end position="624"/>
    </location>
</feature>
<dbReference type="InterPro" id="IPR036259">
    <property type="entry name" value="MFS_trans_sf"/>
</dbReference>
<gene>
    <name evidence="10" type="ORF">DUI87_22610</name>
</gene>
<evidence type="ECO:0000256" key="6">
    <source>
        <dbReference type="ARBA" id="ARBA00023136"/>
    </source>
</evidence>
<feature type="domain" description="Ig-like" evidence="9">
    <location>
        <begin position="727"/>
        <end position="815"/>
    </location>
</feature>
<evidence type="ECO:0000313" key="11">
    <source>
        <dbReference type="Proteomes" id="UP000269221"/>
    </source>
</evidence>
<keyword evidence="4 8" id="KW-0812">Transmembrane</keyword>
<dbReference type="PANTHER" id="PTHR23504">
    <property type="entry name" value="MAJOR FACILITATOR SUPERFAMILY DOMAIN-CONTAINING PROTEIN 10"/>
    <property type="match status" value="1"/>
</dbReference>
<dbReference type="PROSITE" id="PS50835">
    <property type="entry name" value="IG_LIKE"/>
    <property type="match status" value="2"/>
</dbReference>
<feature type="transmembrane region" description="Helical" evidence="8">
    <location>
        <begin position="159"/>
        <end position="182"/>
    </location>
</feature>
<dbReference type="InterPro" id="IPR013783">
    <property type="entry name" value="Ig-like_fold"/>
</dbReference>
<comment type="similarity">
    <text evidence="2">Belongs to the major facilitator superfamily.</text>
</comment>
<name>A0A3M0JJ26_HIRRU</name>
<dbReference type="PANTHER" id="PTHR23504:SF34">
    <property type="entry name" value="MAJOR FACILITATOR SUPERFAMILY (MFS) PROFILE DOMAIN-CONTAINING PROTEIN"/>
    <property type="match status" value="1"/>
</dbReference>
<dbReference type="GO" id="GO:0022857">
    <property type="term" value="F:transmembrane transporter activity"/>
    <property type="evidence" value="ECO:0007669"/>
    <property type="project" value="InterPro"/>
</dbReference>
<comment type="caution">
    <text evidence="10">The sequence shown here is derived from an EMBL/GenBank/DDBJ whole genome shotgun (WGS) entry which is preliminary data.</text>
</comment>
<dbReference type="InterPro" id="IPR007110">
    <property type="entry name" value="Ig-like_dom"/>
</dbReference>
<dbReference type="SMART" id="SM00409">
    <property type="entry name" value="IG"/>
    <property type="match status" value="3"/>
</dbReference>
<dbReference type="InterPro" id="IPR036179">
    <property type="entry name" value="Ig-like_dom_sf"/>
</dbReference>
<dbReference type="InterPro" id="IPR003599">
    <property type="entry name" value="Ig_sub"/>
</dbReference>
<feature type="transmembrane region" description="Helical" evidence="8">
    <location>
        <begin position="408"/>
        <end position="432"/>
    </location>
</feature>
<dbReference type="Gene3D" id="1.20.1250.20">
    <property type="entry name" value="MFS general substrate transporter like domains"/>
    <property type="match status" value="1"/>
</dbReference>
<feature type="transmembrane region" description="Helical" evidence="8">
    <location>
        <begin position="288"/>
        <end position="306"/>
    </location>
</feature>